<accession>A0A455ZI96</accession>
<organism evidence="2">
    <name type="scientific">Elizabethkingia anophelis</name>
    <dbReference type="NCBI Taxonomy" id="1117645"/>
    <lineage>
        <taxon>Bacteria</taxon>
        <taxon>Pseudomonadati</taxon>
        <taxon>Bacteroidota</taxon>
        <taxon>Flavobacteriia</taxon>
        <taxon>Flavobacteriales</taxon>
        <taxon>Weeksellaceae</taxon>
        <taxon>Elizabethkingia</taxon>
    </lineage>
</organism>
<reference evidence="2" key="3">
    <citation type="journal article" date="2016" name="Genome Announc.">
        <title>Complete Genome Sequences of Four Strains from the 2015-2016 Elizabethkingia anophelis Outbreak.</title>
        <authorList>
            <person name="Nicholson A.C."/>
            <person name="Whitney A.M."/>
            <person name="Emery B.D."/>
            <person name="Bell M.E."/>
            <person name="Gartin J.T."/>
            <person name="Humrighouse B.W."/>
            <person name="Loparev V.N."/>
            <person name="Batra D."/>
            <person name="Sheth M."/>
            <person name="Rowe L.A."/>
            <person name="Juieng P."/>
            <person name="Knipe K."/>
            <person name="Gulvik C."/>
            <person name="McQuiston J.R."/>
        </authorList>
    </citation>
    <scope>NUCLEOTIDE SEQUENCE</scope>
</reference>
<protein>
    <recommendedName>
        <fullName evidence="3">Carboxypeptidase-like regulatory domain-containing protein</fullName>
    </recommendedName>
</protein>
<evidence type="ECO:0000313" key="1">
    <source>
        <dbReference type="EMBL" id="DAC75551.1"/>
    </source>
</evidence>
<reference evidence="2" key="7">
    <citation type="journal article" date="2017" name="Sci. Rep.">
        <title>Genomic features, phylogenetic relationships, and comparative genomics of Elizabethkingia anophelis strain EM361-97 isolated in Taiwan.</title>
        <authorList>
            <person name="Lin J.N."/>
            <person name="Lai C.H."/>
            <person name="Yang C.H."/>
            <person name="Huang Y.H."/>
            <person name="Lin H.H."/>
        </authorList>
    </citation>
    <scope>NUCLEOTIDE SEQUENCE</scope>
</reference>
<gene>
    <name evidence="1" type="primary">ICEEaIII(2)_R26_8748_7894</name>
</gene>
<reference evidence="2" key="5">
    <citation type="journal article" date="2017" name="Genome Announc.">
        <title>Complete Circularized Genome Sequences of Four Strains of Elizabethkingia anophelis, Including Two Novel Strains Isolated from Wild-Caught Anopheles sinensis.</title>
        <authorList>
            <person name="Pei D."/>
            <person name="Nicholson A.C."/>
            <person name="Jiang J."/>
            <person name="Chen H."/>
            <person name="Whitney A.M."/>
            <person name="Villarma A."/>
            <person name="Bell M."/>
            <person name="Humrighouse B."/>
            <person name="Rowe L.A."/>
            <person name="Sheth M."/>
            <person name="Batra D."/>
            <person name="Juieng P."/>
            <person name="Loparev V.N."/>
            <person name="McQuiston J.R."/>
            <person name="Lan Y."/>
            <person name="Ma Y."/>
            <person name="Xu J."/>
        </authorList>
    </citation>
    <scope>NUCLEOTIDE SEQUENCE</scope>
</reference>
<reference evidence="2" key="2">
    <citation type="journal article" date="2014" name="PLoS ONE">
        <title>Insights from the genome annotation of Elizabethkingia anophelis from the malaria vector Anopheles gambiae.</title>
        <authorList>
            <person name="Kukutla P."/>
            <person name="Lindberg B.G."/>
            <person name="Pei D."/>
            <person name="Rayl M."/>
            <person name="Yu W."/>
            <person name="Steritz M."/>
            <person name="Faye I."/>
            <person name="Xu J."/>
        </authorList>
    </citation>
    <scope>NUCLEOTIDE SEQUENCE</scope>
</reference>
<reference evidence="2" key="8">
    <citation type="journal article" date="2018" name="J. ISSAAS">
        <title>In Silico Identification of Three Types of Integrative and Conjugative Elements (ICEs) in Elizabethkingia anophelis Strains Isolated from Around the World.</title>
        <authorList>
            <person name="Xu J."/>
            <person name="Pei D."/>
            <person name="Nicholson A."/>
            <person name="Lan Y."/>
            <person name="Xia Q."/>
        </authorList>
    </citation>
    <scope>NUCLEOTIDE SEQUENCE</scope>
</reference>
<dbReference type="InterPro" id="IPR008969">
    <property type="entry name" value="CarboxyPept-like_regulatory"/>
</dbReference>
<proteinExistence type="predicted"/>
<evidence type="ECO:0008006" key="3">
    <source>
        <dbReference type="Google" id="ProtNLM"/>
    </source>
</evidence>
<dbReference type="AlphaFoldDB" id="A0A455ZI96"/>
<name>A0A455ZI96_9FLAO</name>
<dbReference type="SUPFAM" id="SSF49464">
    <property type="entry name" value="Carboxypeptidase regulatory domain-like"/>
    <property type="match status" value="1"/>
</dbReference>
<dbReference type="EMBL" id="BK010621">
    <property type="protein sequence ID" value="DAC76331.1"/>
    <property type="molecule type" value="Genomic_DNA"/>
</dbReference>
<dbReference type="Pfam" id="PF13715">
    <property type="entry name" value="CarbopepD_reg_2"/>
    <property type="match status" value="1"/>
</dbReference>
<evidence type="ECO:0000313" key="2">
    <source>
        <dbReference type="EMBL" id="DAC76331.1"/>
    </source>
</evidence>
<dbReference type="EMBL" id="BK010607">
    <property type="protein sequence ID" value="DAC75551.1"/>
    <property type="molecule type" value="Genomic_DNA"/>
</dbReference>
<reference evidence="2" key="6">
    <citation type="journal article" date="2017" name="Nat. Commun.">
        <title>Evolutionary dynamics and genomic features of the Elizabethkingia anophelis 2015 to 2016 Wisconsin outbreak strain.</title>
        <authorList>
            <person name="Perrin A."/>
            <person name="Larsonneur E."/>
            <person name="Nicholson A.C."/>
            <person name="Edwards D.J."/>
            <person name="Gundlach K.M."/>
            <person name="Whitney A.M."/>
            <person name="Gulvik C.A."/>
            <person name="Bell M.E."/>
            <person name="Rendueles O."/>
            <person name="Cury J."/>
            <person name="Hugon P."/>
            <person name="Clermont D."/>
            <person name="Enouf V."/>
            <person name="Loparev V."/>
            <person name="Juieng P."/>
            <person name="Monson T."/>
            <person name="Warshauer D."/>
            <person name="Elbadawi L.I."/>
            <person name="Walters M.S."/>
            <person name="Crist M.B."/>
            <person name="Noble-Wang J."/>
            <person name="Borlaug G."/>
            <person name="Rocha E.P.C."/>
            <person name="Criscuolo A."/>
            <person name="Touchon M."/>
            <person name="Davis J.P."/>
            <person name="Holt K.E."/>
            <person name="McQuiston J.R."/>
            <person name="Brisse S."/>
        </authorList>
    </citation>
    <scope>NUCLEOTIDE SEQUENCE</scope>
</reference>
<reference evidence="2" key="1">
    <citation type="journal article" date="2014" name="Genome Biol. Evol.">
        <title>Comparative genomic analysis of malaria mosquito vector-associated novel pathogen Elizabethkingia anophelis.</title>
        <authorList>
            <person name="Teo J."/>
            <person name="Tan S.Y."/>
            <person name="Liu Y."/>
            <person name="Tay M."/>
            <person name="Ding Y."/>
            <person name="Li Y."/>
            <person name="Kjelleberg S."/>
            <person name="Givskov M."/>
            <person name="Lin R.T."/>
            <person name="Yang L."/>
        </authorList>
    </citation>
    <scope>NUCLEOTIDE SEQUENCE</scope>
</reference>
<sequence length="284" mass="32832">MLLYIILMRKTFLLFTIFFIFSNSLFSQDITGRLLSKDMNPIQQVVVGVEGKNVGAISNDKGIFSINLSNQSLKNNIIITANGYESYKISIEDFIKQSNHDIILNERVIEIPEVNISSKRYILKNWGNNNINRAYTSFDSNKSKQIMREIAVKFDNKKPIRINKINVGLFDYTFEDSITLIFNVYNSINKLPGETLSPRMLKVVISKNDIKNKTISIDVSKYNIWTNSDFYVSMRVADDFKGKLQLGGNIYAFTKDTYYRYFYDNWNKYSMGVPAINVDIQINN</sequence>
<reference evidence="2" key="4">
    <citation type="journal article" date="2016" name="Sci. Rep.">
        <title>Genomic epidemiology and global diversity of the emerging bacterial pathogen Elizabethkingia anophelis.</title>
        <authorList>
            <person name="Breurec S."/>
            <person name="Criscuolo A."/>
            <person name="Diancourt L."/>
            <person name="Rendueles O."/>
            <person name="Vandenbogaert M."/>
            <person name="Passet V."/>
            <person name="Caro V."/>
            <person name="Rocha E.P."/>
            <person name="Touchon M."/>
            <person name="Brisse S."/>
        </authorList>
    </citation>
    <scope>NUCLEOTIDE SEQUENCE</scope>
</reference>